<dbReference type="GO" id="GO:1990904">
    <property type="term" value="C:ribonucleoprotein complex"/>
    <property type="evidence" value="ECO:0007669"/>
    <property type="project" value="UniProtKB-KW"/>
</dbReference>
<proteinExistence type="inferred from homology"/>
<dbReference type="InterPro" id="IPR057264">
    <property type="entry name" value="Ribosomal_uL24_C"/>
</dbReference>
<keyword evidence="8" id="KW-0150">Chloroplast</keyword>
<comment type="similarity">
    <text evidence="2 6">Belongs to the universal ribosomal protein uL24 family.</text>
</comment>
<dbReference type="GO" id="GO:0019843">
    <property type="term" value="F:rRNA binding"/>
    <property type="evidence" value="ECO:0007669"/>
    <property type="project" value="UniProtKB-UniRule"/>
</dbReference>
<dbReference type="SMART" id="SM00739">
    <property type="entry name" value="KOW"/>
    <property type="match status" value="1"/>
</dbReference>
<evidence type="ECO:0000256" key="3">
    <source>
        <dbReference type="ARBA" id="ARBA00022980"/>
    </source>
</evidence>
<keyword evidence="3 6" id="KW-0689">Ribosomal protein</keyword>
<dbReference type="InterPro" id="IPR041988">
    <property type="entry name" value="Ribosomal_uL24_KOW"/>
</dbReference>
<comment type="function">
    <text evidence="1 6">One of two assembly initiator proteins, it binds directly to the 5'-end of the 23S rRNA, where it nucleates assembly of the 50S subunit.</text>
</comment>
<name>A0A1Z1MEF0_9FLOR</name>
<dbReference type="GO" id="GO:0003735">
    <property type="term" value="F:structural constituent of ribosome"/>
    <property type="evidence" value="ECO:0007669"/>
    <property type="project" value="InterPro"/>
</dbReference>
<accession>A0A1Z1MEF0</accession>
<evidence type="ECO:0000256" key="2">
    <source>
        <dbReference type="ARBA" id="ARBA00010618"/>
    </source>
</evidence>
<dbReference type="EMBL" id="MF101432">
    <property type="protein sequence ID" value="ARW64410.1"/>
    <property type="molecule type" value="Genomic_DNA"/>
</dbReference>
<dbReference type="PANTHER" id="PTHR12903">
    <property type="entry name" value="MITOCHONDRIAL RIBOSOMAL PROTEIN L24"/>
    <property type="match status" value="1"/>
</dbReference>
<keyword evidence="6" id="KW-0699">rRNA-binding</keyword>
<evidence type="ECO:0000256" key="4">
    <source>
        <dbReference type="ARBA" id="ARBA00023274"/>
    </source>
</evidence>
<sequence length="75" mass="8559">MKIKKGHQVKIISGKYKGSKGKVLSVCQKTNKVTIENFNIKTKHVKPKRDEEKGYIKKIEGPIHQSNIKIDNLTN</sequence>
<comment type="subunit">
    <text evidence="6">Part of the 50S ribosomal subunit.</text>
</comment>
<protein>
    <recommendedName>
        <fullName evidence="5 6">Large ribosomal subunit protein uL24c</fullName>
    </recommendedName>
</protein>
<dbReference type="Gene3D" id="2.30.30.30">
    <property type="match status" value="1"/>
</dbReference>
<dbReference type="InterPro" id="IPR005824">
    <property type="entry name" value="KOW"/>
</dbReference>
<dbReference type="CDD" id="cd06089">
    <property type="entry name" value="KOW_RPL26"/>
    <property type="match status" value="1"/>
</dbReference>
<dbReference type="GO" id="GO:0006412">
    <property type="term" value="P:translation"/>
    <property type="evidence" value="ECO:0007669"/>
    <property type="project" value="UniProtKB-UniRule"/>
</dbReference>
<evidence type="ECO:0000313" key="8">
    <source>
        <dbReference type="EMBL" id="ARW64410.1"/>
    </source>
</evidence>
<dbReference type="GeneID" id="33357452"/>
<dbReference type="InterPro" id="IPR014722">
    <property type="entry name" value="Rib_uL2_dom2"/>
</dbReference>
<evidence type="ECO:0000256" key="1">
    <source>
        <dbReference type="ARBA" id="ARBA00004072"/>
    </source>
</evidence>
<dbReference type="HAMAP" id="MF_01326_B">
    <property type="entry name" value="Ribosomal_uL24_B"/>
    <property type="match status" value="1"/>
</dbReference>
<comment type="subcellular location">
    <subcellularLocation>
        <location evidence="6">Plastid</location>
        <location evidence="6">Chloroplast</location>
    </subcellularLocation>
</comment>
<organism evidence="8">
    <name type="scientific">Polysiphonia infestans</name>
    <dbReference type="NCBI Taxonomy" id="2006978"/>
    <lineage>
        <taxon>Eukaryota</taxon>
        <taxon>Rhodophyta</taxon>
        <taxon>Florideophyceae</taxon>
        <taxon>Rhodymeniophycidae</taxon>
        <taxon>Ceramiales</taxon>
        <taxon>Rhodomelaceae</taxon>
        <taxon>Polysiphonioideae</taxon>
        <taxon>Polysiphonia</taxon>
    </lineage>
</organism>
<dbReference type="Pfam" id="PF17136">
    <property type="entry name" value="ribosomal_L24"/>
    <property type="match status" value="1"/>
</dbReference>
<dbReference type="SUPFAM" id="SSF50104">
    <property type="entry name" value="Translation proteins SH3-like domain"/>
    <property type="match status" value="1"/>
</dbReference>
<dbReference type="InterPro" id="IPR008991">
    <property type="entry name" value="Translation_prot_SH3-like_sf"/>
</dbReference>
<gene>
    <name evidence="6 8" type="primary">rpl24</name>
</gene>
<dbReference type="RefSeq" id="YP_009395430.1">
    <property type="nucleotide sequence ID" value="NC_035277.1"/>
</dbReference>
<dbReference type="InterPro" id="IPR003256">
    <property type="entry name" value="Ribosomal_uL24"/>
</dbReference>
<reference evidence="8" key="1">
    <citation type="journal article" date="2017" name="J. Phycol.">
        <title>Analysis of chloroplast genomes and a supermatrix inform reclassification of the Rhodomelaceae (Rhodophyta).</title>
        <authorList>
            <person name="Diaz-Tapia P."/>
            <person name="Maggs C.A."/>
            <person name="West J.A."/>
            <person name="Verbruggen H."/>
        </authorList>
    </citation>
    <scope>NUCLEOTIDE SEQUENCE</scope>
    <source>
        <strain evidence="8">PD763</strain>
    </source>
</reference>
<dbReference type="NCBIfam" id="TIGR01079">
    <property type="entry name" value="rplX_bact"/>
    <property type="match status" value="1"/>
</dbReference>
<feature type="domain" description="KOW" evidence="7">
    <location>
        <begin position="2"/>
        <end position="29"/>
    </location>
</feature>
<geneLocation type="chloroplast" evidence="8"/>
<evidence type="ECO:0000259" key="7">
    <source>
        <dbReference type="SMART" id="SM00739"/>
    </source>
</evidence>
<dbReference type="AlphaFoldDB" id="A0A1Z1MEF0"/>
<dbReference type="GO" id="GO:0005840">
    <property type="term" value="C:ribosome"/>
    <property type="evidence" value="ECO:0007669"/>
    <property type="project" value="UniProtKB-KW"/>
</dbReference>
<dbReference type="GO" id="GO:0009507">
    <property type="term" value="C:chloroplast"/>
    <property type="evidence" value="ECO:0007669"/>
    <property type="project" value="UniProtKB-SubCell"/>
</dbReference>
<evidence type="ECO:0000256" key="6">
    <source>
        <dbReference type="HAMAP-Rule" id="MF_01326"/>
    </source>
</evidence>
<keyword evidence="6" id="KW-0694">RNA-binding</keyword>
<evidence type="ECO:0000256" key="5">
    <source>
        <dbReference type="ARBA" id="ARBA00035282"/>
    </source>
</evidence>
<keyword evidence="4 6" id="KW-0687">Ribonucleoprotein</keyword>
<dbReference type="Pfam" id="PF00467">
    <property type="entry name" value="KOW"/>
    <property type="match status" value="1"/>
</dbReference>
<keyword evidence="8" id="KW-0934">Plastid</keyword>